<keyword evidence="2" id="KW-1185">Reference proteome</keyword>
<dbReference type="Proteomes" id="UP000530514">
    <property type="component" value="Unassembled WGS sequence"/>
</dbReference>
<organism evidence="1 2">
    <name type="scientific">Thermoactinomyces daqus</name>
    <dbReference type="NCBI Taxonomy" id="1329516"/>
    <lineage>
        <taxon>Bacteria</taxon>
        <taxon>Bacillati</taxon>
        <taxon>Bacillota</taxon>
        <taxon>Bacilli</taxon>
        <taxon>Bacillales</taxon>
        <taxon>Thermoactinomycetaceae</taxon>
        <taxon>Thermoactinomyces</taxon>
    </lineage>
</organism>
<evidence type="ECO:0000313" key="2">
    <source>
        <dbReference type="Proteomes" id="UP000530514"/>
    </source>
</evidence>
<accession>A0A7W1XDR9</accession>
<gene>
    <name evidence="1" type="ORF">H1164_17810</name>
</gene>
<dbReference type="AlphaFoldDB" id="A0A7W1XDR9"/>
<protein>
    <submittedName>
        <fullName evidence="1">Uncharacterized protein</fullName>
    </submittedName>
</protein>
<name>A0A7W1XDR9_9BACL</name>
<evidence type="ECO:0000313" key="1">
    <source>
        <dbReference type="EMBL" id="MBA4544673.1"/>
    </source>
</evidence>
<dbReference type="EMBL" id="JACEIP010000059">
    <property type="protein sequence ID" value="MBA4544673.1"/>
    <property type="molecule type" value="Genomic_DNA"/>
</dbReference>
<reference evidence="1 2" key="1">
    <citation type="submission" date="2020-07" db="EMBL/GenBank/DDBJ databases">
        <authorList>
            <person name="Feng H."/>
        </authorList>
    </citation>
    <scope>NUCLEOTIDE SEQUENCE [LARGE SCALE GENOMIC DNA]</scope>
    <source>
        <strain evidence="2">s-11</strain>
    </source>
</reference>
<proteinExistence type="predicted"/>
<dbReference type="RefSeq" id="WP_033102442.1">
    <property type="nucleotide sequence ID" value="NZ_JACEIP010000059.1"/>
</dbReference>
<sequence length="63" mass="7515">MAKRKPLMMLNFEFKSPKSPEYLKIGDSIFVNGKPYQIKNMFLYAGQRNFRTDWGLIREKEIV</sequence>
<comment type="caution">
    <text evidence="1">The sequence shown here is derived from an EMBL/GenBank/DDBJ whole genome shotgun (WGS) entry which is preliminary data.</text>
</comment>